<dbReference type="InterPro" id="IPR011009">
    <property type="entry name" value="Kinase-like_dom_sf"/>
</dbReference>
<evidence type="ECO:0000256" key="1">
    <source>
        <dbReference type="ARBA" id="ARBA00022741"/>
    </source>
</evidence>
<keyword evidence="6" id="KW-1185">Reference proteome</keyword>
<evidence type="ECO:0000259" key="4">
    <source>
        <dbReference type="PROSITE" id="PS50011"/>
    </source>
</evidence>
<keyword evidence="5" id="KW-0808">Transferase</keyword>
<proteinExistence type="predicted"/>
<dbReference type="InterPro" id="IPR036910">
    <property type="entry name" value="HMG_box_dom_sf"/>
</dbReference>
<dbReference type="InterPro" id="IPR000719">
    <property type="entry name" value="Prot_kinase_dom"/>
</dbReference>
<dbReference type="GO" id="GO:0016301">
    <property type="term" value="F:kinase activity"/>
    <property type="evidence" value="ECO:0007669"/>
    <property type="project" value="UniProtKB-KW"/>
</dbReference>
<gene>
    <name evidence="5" type="ORF">SCF082_LOCUS16583</name>
</gene>
<feature type="domain" description="Protein kinase" evidence="4">
    <location>
        <begin position="156"/>
        <end position="455"/>
    </location>
</feature>
<dbReference type="Pfam" id="PF00069">
    <property type="entry name" value="Pkinase"/>
    <property type="match status" value="1"/>
</dbReference>
<name>A0ABP0KBZ0_9DINO</name>
<keyword evidence="1 3" id="KW-0547">Nucleotide-binding</keyword>
<dbReference type="EMBL" id="CAXAMM010010836">
    <property type="protein sequence ID" value="CAK9024329.1"/>
    <property type="molecule type" value="Genomic_DNA"/>
</dbReference>
<protein>
    <submittedName>
        <fullName evidence="5">Serine/threonine-protein kinase PKH1 (3-phosphoinositide-dependent protein kinase 1)</fullName>
    </submittedName>
</protein>
<reference evidence="5 6" key="1">
    <citation type="submission" date="2024-02" db="EMBL/GenBank/DDBJ databases">
        <authorList>
            <person name="Chen Y."/>
            <person name="Shah S."/>
            <person name="Dougan E. K."/>
            <person name="Thang M."/>
            <person name="Chan C."/>
        </authorList>
    </citation>
    <scope>NUCLEOTIDE SEQUENCE [LARGE SCALE GENOMIC DNA]</scope>
</reference>
<dbReference type="Gene3D" id="1.10.510.10">
    <property type="entry name" value="Transferase(Phosphotransferase) domain 1"/>
    <property type="match status" value="1"/>
</dbReference>
<evidence type="ECO:0000313" key="6">
    <source>
        <dbReference type="Proteomes" id="UP001642464"/>
    </source>
</evidence>
<dbReference type="SUPFAM" id="SSF56112">
    <property type="entry name" value="Protein kinase-like (PK-like)"/>
    <property type="match status" value="1"/>
</dbReference>
<dbReference type="PROSITE" id="PS00107">
    <property type="entry name" value="PROTEIN_KINASE_ATP"/>
    <property type="match status" value="1"/>
</dbReference>
<dbReference type="Proteomes" id="UP001642464">
    <property type="component" value="Unassembled WGS sequence"/>
</dbReference>
<comment type="caution">
    <text evidence="5">The sequence shown here is derived from an EMBL/GenBank/DDBJ whole genome shotgun (WGS) entry which is preliminary data.</text>
</comment>
<dbReference type="InterPro" id="IPR050117">
    <property type="entry name" value="MAPK"/>
</dbReference>
<dbReference type="CDD" id="cd00084">
    <property type="entry name" value="HMG-box_SF"/>
    <property type="match status" value="1"/>
</dbReference>
<accession>A0ABP0KBZ0</accession>
<keyword evidence="5" id="KW-0418">Kinase</keyword>
<dbReference type="PANTHER" id="PTHR24055">
    <property type="entry name" value="MITOGEN-ACTIVATED PROTEIN KINASE"/>
    <property type="match status" value="1"/>
</dbReference>
<dbReference type="InterPro" id="IPR017441">
    <property type="entry name" value="Protein_kinase_ATP_BS"/>
</dbReference>
<evidence type="ECO:0000256" key="2">
    <source>
        <dbReference type="ARBA" id="ARBA00022840"/>
    </source>
</evidence>
<evidence type="ECO:0000313" key="5">
    <source>
        <dbReference type="EMBL" id="CAK9024329.1"/>
    </source>
</evidence>
<dbReference type="CDD" id="cd00180">
    <property type="entry name" value="PKc"/>
    <property type="match status" value="1"/>
</dbReference>
<dbReference type="PROSITE" id="PS50011">
    <property type="entry name" value="PROTEIN_KINASE_DOM"/>
    <property type="match status" value="1"/>
</dbReference>
<organism evidence="5 6">
    <name type="scientific">Durusdinium trenchii</name>
    <dbReference type="NCBI Taxonomy" id="1381693"/>
    <lineage>
        <taxon>Eukaryota</taxon>
        <taxon>Sar</taxon>
        <taxon>Alveolata</taxon>
        <taxon>Dinophyceae</taxon>
        <taxon>Suessiales</taxon>
        <taxon>Symbiodiniaceae</taxon>
        <taxon>Durusdinium</taxon>
    </lineage>
</organism>
<dbReference type="Gene3D" id="1.10.30.10">
    <property type="entry name" value="High mobility group box domain"/>
    <property type="match status" value="1"/>
</dbReference>
<keyword evidence="2 3" id="KW-0067">ATP-binding</keyword>
<feature type="binding site" evidence="3">
    <location>
        <position position="184"/>
    </location>
    <ligand>
        <name>ATP</name>
        <dbReference type="ChEBI" id="CHEBI:30616"/>
    </ligand>
</feature>
<evidence type="ECO:0000256" key="3">
    <source>
        <dbReference type="PROSITE-ProRule" id="PRU10141"/>
    </source>
</evidence>
<sequence>MAAQPAHAIRLRRKTPASGAFASCNASSVAVKKKSKRSAARQAALREGVVAKAARPFGFFVKRFFSVGKGQPAKDHREEMRRLGRLWRSLSDKEKEPFKVMCSEAFAAQRAALLSRGIANARIVKEVTVQEEANGEEPGLATGQSAAQHVDKVGPFTLQERIGEGTYGRVFASYSPTGIKVALKVWKTDDWQQEVEAWQHLSNALSVRVQDGAFFPTIVGVDKAGKPFPWMAFEYAGETLLKVLSVDGPFQPQKARNLAAQVRSALKVLHDVGICHCDLHPRNVLWQRGIERAKLVDLGMSEFWKGPLSNKELGYSVYTCAPVRCPELWAHAGKASLKSVISPKVDYWAFGCLVYHACAARTLFKPLGNSSEEKPAAIHKAIASWCEVHASLPQAARTSLGRPLGGQRSSPLQLAGKNMEHTWRARLSLAGGLTETIVSACHPVPSERTMVNTLR</sequence>
<dbReference type="SUPFAM" id="SSF47095">
    <property type="entry name" value="HMG-box"/>
    <property type="match status" value="1"/>
</dbReference>